<feature type="domain" description="Tyr recombinase" evidence="2">
    <location>
        <begin position="77"/>
        <end position="305"/>
    </location>
</feature>
<dbReference type="Pfam" id="PF00589">
    <property type="entry name" value="Phage_integrase"/>
    <property type="match status" value="1"/>
</dbReference>
<dbReference type="InterPro" id="IPR011010">
    <property type="entry name" value="DNA_brk_join_enz"/>
</dbReference>
<proteinExistence type="predicted"/>
<sequence length="307" mass="36150">MKWFWNQHEIKTEITTDDADKVNRALEVDQFCKGNGEPYAEGSKRKFNDALRNWFEFQNVDWTPEYEFSDTEAKKENKPDPFTRPELKQLWETSLTYKSIPSYNNLTPDERDRWKTHIAQELGKPKETVVPDDWDRINNDWHIPSLIRTARSHGWRPDLVGRMKVQWYEPSEKTIYIPEGEAPKNDTHWRADLTDEGALALDKWLDQRELMELYDGRDVIWLTRKGNPYSSGTLNDLLRNLMDEAGIKSQGRNLVWYSFRHSIGTYVFAETKSLKVVADQLRQKSRASAEKYVHPLPEVKREAANIM</sequence>
<dbReference type="CDD" id="cd00397">
    <property type="entry name" value="DNA_BRE_C"/>
    <property type="match status" value="1"/>
</dbReference>
<accession>A0A1H3P1V1</accession>
<dbReference type="SUPFAM" id="SSF56349">
    <property type="entry name" value="DNA breaking-rejoining enzymes"/>
    <property type="match status" value="1"/>
</dbReference>
<organism evidence="3 4">
    <name type="scientific">Halopenitus persicus</name>
    <dbReference type="NCBI Taxonomy" id="1048396"/>
    <lineage>
        <taxon>Archaea</taxon>
        <taxon>Methanobacteriati</taxon>
        <taxon>Methanobacteriota</taxon>
        <taxon>Stenosarchaea group</taxon>
        <taxon>Halobacteria</taxon>
        <taxon>Halobacteriales</taxon>
        <taxon>Haloferacaceae</taxon>
        <taxon>Halopenitus</taxon>
    </lineage>
</organism>
<protein>
    <submittedName>
        <fullName evidence="3">Phage integrase family protein</fullName>
    </submittedName>
</protein>
<evidence type="ECO:0000313" key="3">
    <source>
        <dbReference type="EMBL" id="SDY95096.1"/>
    </source>
</evidence>
<dbReference type="GO" id="GO:0006310">
    <property type="term" value="P:DNA recombination"/>
    <property type="evidence" value="ECO:0007669"/>
    <property type="project" value="UniProtKB-KW"/>
</dbReference>
<evidence type="ECO:0000256" key="1">
    <source>
        <dbReference type="ARBA" id="ARBA00023172"/>
    </source>
</evidence>
<name>A0A1H3P1V1_9EURY</name>
<dbReference type="AlphaFoldDB" id="A0A1H3P1V1"/>
<dbReference type="PROSITE" id="PS51898">
    <property type="entry name" value="TYR_RECOMBINASE"/>
    <property type="match status" value="1"/>
</dbReference>
<gene>
    <name evidence="3" type="ORF">SAMN05216564_11811</name>
</gene>
<evidence type="ECO:0000259" key="2">
    <source>
        <dbReference type="PROSITE" id="PS51898"/>
    </source>
</evidence>
<keyword evidence="4" id="KW-1185">Reference proteome</keyword>
<dbReference type="InterPro" id="IPR002104">
    <property type="entry name" value="Integrase_catalytic"/>
</dbReference>
<dbReference type="GO" id="GO:0015074">
    <property type="term" value="P:DNA integration"/>
    <property type="evidence" value="ECO:0007669"/>
    <property type="project" value="InterPro"/>
</dbReference>
<dbReference type="Proteomes" id="UP000199079">
    <property type="component" value="Unassembled WGS sequence"/>
</dbReference>
<reference evidence="4" key="1">
    <citation type="submission" date="2016-10" db="EMBL/GenBank/DDBJ databases">
        <authorList>
            <person name="Varghese N."/>
            <person name="Submissions S."/>
        </authorList>
    </citation>
    <scope>NUCLEOTIDE SEQUENCE [LARGE SCALE GENOMIC DNA]</scope>
    <source>
        <strain evidence="4">DC30,IBRC 10041,KCTC 4046</strain>
    </source>
</reference>
<dbReference type="EMBL" id="FNPC01000018">
    <property type="protein sequence ID" value="SDY95096.1"/>
    <property type="molecule type" value="Genomic_DNA"/>
</dbReference>
<keyword evidence="1" id="KW-0233">DNA recombination</keyword>
<dbReference type="GO" id="GO:0003677">
    <property type="term" value="F:DNA binding"/>
    <property type="evidence" value="ECO:0007669"/>
    <property type="project" value="InterPro"/>
</dbReference>
<dbReference type="InterPro" id="IPR013762">
    <property type="entry name" value="Integrase-like_cat_sf"/>
</dbReference>
<dbReference type="Gene3D" id="1.10.443.10">
    <property type="entry name" value="Intergrase catalytic core"/>
    <property type="match status" value="1"/>
</dbReference>
<evidence type="ECO:0000313" key="4">
    <source>
        <dbReference type="Proteomes" id="UP000199079"/>
    </source>
</evidence>